<dbReference type="Gene3D" id="3.30.40.10">
    <property type="entry name" value="Zinc/RING finger domain, C3HC4 (zinc finger)"/>
    <property type="match status" value="1"/>
</dbReference>
<dbReference type="PROSITE" id="PS50089">
    <property type="entry name" value="ZF_RING_2"/>
    <property type="match status" value="1"/>
</dbReference>
<dbReference type="CDD" id="cd16647">
    <property type="entry name" value="mRING-HC-C3HC5_NEU1"/>
    <property type="match status" value="1"/>
</dbReference>
<evidence type="ECO:0000259" key="5">
    <source>
        <dbReference type="PROSITE" id="PS50089"/>
    </source>
</evidence>
<evidence type="ECO:0000256" key="1">
    <source>
        <dbReference type="PROSITE-ProRule" id="PRU00175"/>
    </source>
</evidence>
<keyword evidence="4" id="KW-0812">Transmembrane</keyword>
<evidence type="ECO:0000313" key="6">
    <source>
        <dbReference type="EMBL" id="THU65614.1"/>
    </source>
</evidence>
<feature type="compositionally biased region" description="Polar residues" evidence="3">
    <location>
        <begin position="600"/>
        <end position="615"/>
    </location>
</feature>
<organism evidence="6 7">
    <name type="scientific">Musa balbisiana</name>
    <name type="common">Banana</name>
    <dbReference type="NCBI Taxonomy" id="52838"/>
    <lineage>
        <taxon>Eukaryota</taxon>
        <taxon>Viridiplantae</taxon>
        <taxon>Streptophyta</taxon>
        <taxon>Embryophyta</taxon>
        <taxon>Tracheophyta</taxon>
        <taxon>Spermatophyta</taxon>
        <taxon>Magnoliopsida</taxon>
        <taxon>Liliopsida</taxon>
        <taxon>Zingiberales</taxon>
        <taxon>Musaceae</taxon>
        <taxon>Musa</taxon>
    </lineage>
</organism>
<feature type="region of interest" description="Disordered" evidence="3">
    <location>
        <begin position="596"/>
        <end position="615"/>
    </location>
</feature>
<evidence type="ECO:0000256" key="3">
    <source>
        <dbReference type="SAM" id="MobiDB-lite"/>
    </source>
</evidence>
<feature type="region of interest" description="Disordered" evidence="3">
    <location>
        <begin position="876"/>
        <end position="897"/>
    </location>
</feature>
<dbReference type="Pfam" id="PF13920">
    <property type="entry name" value="zf-C3HC4_3"/>
    <property type="match status" value="1"/>
</dbReference>
<keyword evidence="1" id="KW-0479">Metal-binding</keyword>
<feature type="compositionally biased region" description="Polar residues" evidence="3">
    <location>
        <begin position="416"/>
        <end position="451"/>
    </location>
</feature>
<feature type="transmembrane region" description="Helical" evidence="4">
    <location>
        <begin position="1170"/>
        <end position="1194"/>
    </location>
</feature>
<dbReference type="STRING" id="52838.A0A4S8JTV9"/>
<feature type="region of interest" description="Disordered" evidence="3">
    <location>
        <begin position="194"/>
        <end position="236"/>
    </location>
</feature>
<keyword evidence="1" id="KW-0862">Zinc</keyword>
<feature type="compositionally biased region" description="Polar residues" evidence="3">
    <location>
        <begin position="160"/>
        <end position="170"/>
    </location>
</feature>
<reference evidence="6 7" key="1">
    <citation type="journal article" date="2019" name="Nat. Plants">
        <title>Genome sequencing of Musa balbisiana reveals subgenome evolution and function divergence in polyploid bananas.</title>
        <authorList>
            <person name="Yao X."/>
        </authorList>
    </citation>
    <scope>NUCLEOTIDE SEQUENCE [LARGE SCALE GENOMIC DNA]</scope>
    <source>
        <strain evidence="7">cv. DH-PKW</strain>
        <tissue evidence="6">Leaves</tissue>
    </source>
</reference>
<proteinExistence type="predicted"/>
<dbReference type="EMBL" id="PYDT01000003">
    <property type="protein sequence ID" value="THU65614.1"/>
    <property type="molecule type" value="Genomic_DNA"/>
</dbReference>
<keyword evidence="7" id="KW-1185">Reference proteome</keyword>
<dbReference type="AlphaFoldDB" id="A0A4S8JTV9"/>
<keyword evidence="1" id="KW-0863">Zinc-finger</keyword>
<keyword evidence="4" id="KW-0472">Membrane</keyword>
<keyword evidence="4" id="KW-1133">Transmembrane helix</keyword>
<accession>A0A4S8JTV9</accession>
<feature type="region of interest" description="Disordered" evidence="3">
    <location>
        <begin position="404"/>
        <end position="451"/>
    </location>
</feature>
<feature type="compositionally biased region" description="Basic and acidic residues" evidence="3">
    <location>
        <begin position="556"/>
        <end position="577"/>
    </location>
</feature>
<feature type="region of interest" description="Disordered" evidence="3">
    <location>
        <begin position="151"/>
        <end position="179"/>
    </location>
</feature>
<feature type="domain" description="RING-type" evidence="5">
    <location>
        <begin position="822"/>
        <end position="861"/>
    </location>
</feature>
<dbReference type="SUPFAM" id="SSF57850">
    <property type="entry name" value="RING/U-box"/>
    <property type="match status" value="1"/>
</dbReference>
<dbReference type="Proteomes" id="UP000317650">
    <property type="component" value="Chromosome 5"/>
</dbReference>
<evidence type="ECO:0000313" key="7">
    <source>
        <dbReference type="Proteomes" id="UP000317650"/>
    </source>
</evidence>
<feature type="coiled-coil region" evidence="2">
    <location>
        <begin position="753"/>
        <end position="790"/>
    </location>
</feature>
<feature type="region of interest" description="Disordered" evidence="3">
    <location>
        <begin position="24"/>
        <end position="66"/>
    </location>
</feature>
<evidence type="ECO:0000256" key="2">
    <source>
        <dbReference type="SAM" id="Coils"/>
    </source>
</evidence>
<dbReference type="PANTHER" id="PTHR46519:SF2">
    <property type="entry name" value="RING_U-BOX SUPERFAMILY PROTEIN"/>
    <property type="match status" value="1"/>
</dbReference>
<comment type="caution">
    <text evidence="6">The sequence shown here is derived from an EMBL/GenBank/DDBJ whole genome shotgun (WGS) entry which is preliminary data.</text>
</comment>
<feature type="compositionally biased region" description="Polar residues" evidence="3">
    <location>
        <begin position="542"/>
        <end position="553"/>
    </location>
</feature>
<evidence type="ECO:0000256" key="4">
    <source>
        <dbReference type="SAM" id="Phobius"/>
    </source>
</evidence>
<dbReference type="InterPro" id="IPR001841">
    <property type="entry name" value="Znf_RING"/>
</dbReference>
<sequence length="1239" mass="140705">MADFRHKEADRGCRRGLEELLLRGGRGDGCVGEEAEEASAGGGDGADQLARRRRRSDLEGDDLAETSAAARRHSRILSRWAARQAEEMITTIERRNRESELMALARLHAVSMLDASFLRESRRAQSSVERPVAARASSVLRMWRELEDESIAGDRRNPARTPTTASNNHRSAPETHDPMVRLNSLDVASEINASEYSQWPDRPTALGRRGAVEDSEDWRSSREQSPDIGGGGDGERERVREIVSGWMTEIGITDTASQILPGNDSPRSEWLDERERERVRLVREWMQTVSQQRDGWASRREERDREGLVANQENRQRQHVQRNLLRLRGRQARLDLIMRNVRERERELQALSDHRPVSHFAHRNRIQAVLRGRFLRNGGPVEDGQRHSVAAGELGQLRQHHTEGFRSREDGIVTGPASNQSDGIVTGQGPASNQSDGIVTGPASNQSDGIVTGQASNQSVDVDNINVSSNNLSVSSTLEVSDETHDQFRAHDTNVDEHQPEEMYTTFQMESSMQISDMVGRGSAIQEDNWLADDVEHEQRDSQQPSEVGSTVQHDGPIEEHNSNWHENEDQEWLHDAPEDEDGRDSHLLEAHEHWHEDNSQVTEANWQDGPSDSFNEQHSFPVIRNTFVSSEDGDYVYNVELRELLSRRSVSNLLRSGFRESLDQLVQSYIQRQGRDPFQWDMERSMPNHVLPGEDQSQQRDLIHGQRDSVTRPLHATPMPPTPPPLPPWHSELHHSWSRQNIRRPEVEWDMINDLKADMARLQQVMSHMQRMLEACMDMQLELQRAVRQEVSAALNRSVGEHGEESSQDGTKWRNVRKGVCCVCCDSHIDSLLYRCGHMCTCSRCANELVQGGGKCPLCRAPIVELGCGLAEGEASKKEEEGEGVQRRGESGEPQHELIFTPFLDLDLASSSLDDPNLGGNGKESHKEEDLEEILRSVNGNMPVGFQESSTFSMLGYYTADDPDRKLKPVGNQNDENPSKTKDHLHCLGVKDSPVKTNICDIVKKQCNQESYLEPTSSDIYKRWNCGCKELVEPHRQSLMSCDYWILLFCKPRRILYKNKQIPCLHHIHHNGDVLSPVDVHIIIYEPPTYGVSHLSLSYWHSPECVGLPLKKPNWVNELHKKPLLLDLNRVLMALNCANAAKILLEQRKGISGPTSHFFMSILLRLASIVWHMVAALVASISTVVFIFLQLFYKLLSFRPRTLSFVLPKMFKHTWENVHIRSCQFLYWPIFLQDTGVR</sequence>
<dbReference type="GO" id="GO:0008270">
    <property type="term" value="F:zinc ion binding"/>
    <property type="evidence" value="ECO:0007669"/>
    <property type="project" value="UniProtKB-KW"/>
</dbReference>
<dbReference type="InterPro" id="IPR013083">
    <property type="entry name" value="Znf_RING/FYVE/PHD"/>
</dbReference>
<feature type="region of interest" description="Disordered" evidence="3">
    <location>
        <begin position="535"/>
        <end position="584"/>
    </location>
</feature>
<protein>
    <recommendedName>
        <fullName evidence="5">RING-type domain-containing protein</fullName>
    </recommendedName>
</protein>
<keyword evidence="2" id="KW-0175">Coiled coil</keyword>
<dbReference type="PANTHER" id="PTHR46519">
    <property type="entry name" value="RING/U-BOX SUPERFAMILY PROTEIN"/>
    <property type="match status" value="1"/>
</dbReference>
<name>A0A4S8JTV9_MUSBA</name>
<gene>
    <name evidence="6" type="ORF">C4D60_Mb05t05490</name>
</gene>